<protein>
    <recommendedName>
        <fullName evidence="4">Secreted protein</fullName>
    </recommendedName>
</protein>
<evidence type="ECO:0000256" key="1">
    <source>
        <dbReference type="SAM" id="SignalP"/>
    </source>
</evidence>
<accession>A0A545UQY2</accession>
<reference evidence="2 3" key="1">
    <citation type="journal article" date="2019" name="Appl. Microbiol. Biotechnol.">
        <title>Genome sequence of Isaria javanica and comparative genome analysis insights into family S53 peptidase evolution in fungal entomopathogens.</title>
        <authorList>
            <person name="Lin R."/>
            <person name="Zhang X."/>
            <person name="Xin B."/>
            <person name="Zou M."/>
            <person name="Gao Y."/>
            <person name="Qin F."/>
            <person name="Hu Q."/>
            <person name="Xie B."/>
            <person name="Cheng X."/>
        </authorList>
    </citation>
    <scope>NUCLEOTIDE SEQUENCE [LARGE SCALE GENOMIC DNA]</scope>
    <source>
        <strain evidence="2 3">IJ1G</strain>
    </source>
</reference>
<gene>
    <name evidence="2" type="ORF">IF1G_09443</name>
</gene>
<dbReference type="PROSITE" id="PS51257">
    <property type="entry name" value="PROKAR_LIPOPROTEIN"/>
    <property type="match status" value="1"/>
</dbReference>
<evidence type="ECO:0008006" key="4">
    <source>
        <dbReference type="Google" id="ProtNLM"/>
    </source>
</evidence>
<dbReference type="AlphaFoldDB" id="A0A545UQY2"/>
<feature type="signal peptide" evidence="1">
    <location>
        <begin position="1"/>
        <end position="37"/>
    </location>
</feature>
<name>A0A545UQY2_9HYPO</name>
<dbReference type="Proteomes" id="UP000315783">
    <property type="component" value="Unassembled WGS sequence"/>
</dbReference>
<organism evidence="2 3">
    <name type="scientific">Cordyceps javanica</name>
    <dbReference type="NCBI Taxonomy" id="43265"/>
    <lineage>
        <taxon>Eukaryota</taxon>
        <taxon>Fungi</taxon>
        <taxon>Dikarya</taxon>
        <taxon>Ascomycota</taxon>
        <taxon>Pezizomycotina</taxon>
        <taxon>Sordariomycetes</taxon>
        <taxon>Hypocreomycetidae</taxon>
        <taxon>Hypocreales</taxon>
        <taxon>Cordycipitaceae</taxon>
        <taxon>Cordyceps</taxon>
    </lineage>
</organism>
<sequence>MRSGRALVTYVRHWLLVKGSLVLHISTLVIGCPAAHGHNPCAYSISLHATVRGLVLRTSKMVLLRRSEADGTNLTVLARNETRNVDYHATTFPTVGVTVYGENSREKKSMTETCRVYIIIASLRGYDEREDT</sequence>
<comment type="caution">
    <text evidence="2">The sequence shown here is derived from an EMBL/GenBank/DDBJ whole genome shotgun (WGS) entry which is preliminary data.</text>
</comment>
<keyword evidence="1" id="KW-0732">Signal</keyword>
<evidence type="ECO:0000313" key="2">
    <source>
        <dbReference type="EMBL" id="TQV91858.1"/>
    </source>
</evidence>
<dbReference type="EMBL" id="SPUK01000017">
    <property type="protein sequence ID" value="TQV91858.1"/>
    <property type="molecule type" value="Genomic_DNA"/>
</dbReference>
<keyword evidence="3" id="KW-1185">Reference proteome</keyword>
<evidence type="ECO:0000313" key="3">
    <source>
        <dbReference type="Proteomes" id="UP000315783"/>
    </source>
</evidence>
<feature type="chain" id="PRO_5022225548" description="Secreted protein" evidence="1">
    <location>
        <begin position="38"/>
        <end position="132"/>
    </location>
</feature>
<proteinExistence type="predicted"/>